<dbReference type="NCBIfam" id="TIGR01640">
    <property type="entry name" value="F_box_assoc_1"/>
    <property type="match status" value="1"/>
</dbReference>
<organism evidence="3 4">
    <name type="scientific">Raphanus sativus</name>
    <name type="common">Radish</name>
    <name type="synonym">Raphanus raphanistrum var. sativus</name>
    <dbReference type="NCBI Taxonomy" id="3726"/>
    <lineage>
        <taxon>Eukaryota</taxon>
        <taxon>Viridiplantae</taxon>
        <taxon>Streptophyta</taxon>
        <taxon>Embryophyta</taxon>
        <taxon>Tracheophyta</taxon>
        <taxon>Spermatophyta</taxon>
        <taxon>Magnoliopsida</taxon>
        <taxon>eudicotyledons</taxon>
        <taxon>Gunneridae</taxon>
        <taxon>Pentapetalae</taxon>
        <taxon>rosids</taxon>
        <taxon>malvids</taxon>
        <taxon>Brassicales</taxon>
        <taxon>Brassicaceae</taxon>
        <taxon>Brassiceae</taxon>
        <taxon>Raphanus</taxon>
    </lineage>
</organism>
<dbReference type="OrthoDB" id="1114094at2759"/>
<evidence type="ECO:0000259" key="2">
    <source>
        <dbReference type="SMART" id="SM00256"/>
    </source>
</evidence>
<sequence length="606" mass="69003">MAKKGVRTRGGDQSPASGDSTPENPQDRDGNVSQKQITGLSMSCELNFLIPEKKRSPSARRSRKLESLPKQSDQKPVEVGSERAMRISPFIPPVDDAASVKDSDFEIVPVTTTFLSSSKPDGPPCTRVIISRNLADEFNKKGKKPLVDHLFGKEKAVAVFVPGDVSQKQIIEFEVLLAQRVAKATRKGIKERLAYGKGPVLESDIALFRLAAEKKRINSLMMVAEKESFTTGRSNKNSNVEDDQTLPHLSTTLAANRERRLGDYEVPHIVEEILVRSPVQSLARFKLTCKSWNSLLSEQSFVYKQLEFGQKRFLHARRSQVWELDPVAQRSCYLKIREFEKEILRDLVECNGLLLCSTMSKRIVIWNRAQTRWIDRDNLSLYDTYTLGHDGNNLYKLMKFNFGSYDLDGREFYEPEAEVYEFSSNSWRGIDMVGDWSALPSMMVSVDGNSYWLASSNKVEVFIQSFDFSTESFRAIQLPTTPLSSDMTFSLSSFGGTGVSLMFYHLRELKIQVWIAKQARDQTTVWEKFFEVTRHHLPMVPGQSFFMKNRMIVMFYEVVSEDGRGHIRVFTVSRDGIQHQMQTETFRHFPSSISCVYSPSLVSVPF</sequence>
<evidence type="ECO:0000313" key="4">
    <source>
        <dbReference type="RefSeq" id="XP_018437546.1"/>
    </source>
</evidence>
<dbReference type="PANTHER" id="PTHR31672">
    <property type="entry name" value="BNACNNG10540D PROTEIN"/>
    <property type="match status" value="1"/>
</dbReference>
<keyword evidence="3" id="KW-1185">Reference proteome</keyword>
<feature type="compositionally biased region" description="Basic and acidic residues" evidence="1">
    <location>
        <begin position="64"/>
        <end position="81"/>
    </location>
</feature>
<evidence type="ECO:0000256" key="1">
    <source>
        <dbReference type="SAM" id="MobiDB-lite"/>
    </source>
</evidence>
<protein>
    <submittedName>
        <fullName evidence="4">F-box protein At3g22650</fullName>
    </submittedName>
</protein>
<dbReference type="RefSeq" id="XP_018437546.1">
    <property type="nucleotide sequence ID" value="XM_018582044.2"/>
</dbReference>
<name>A0A6J0JR69_RAPSA</name>
<dbReference type="Proteomes" id="UP000504610">
    <property type="component" value="Chromosome 6"/>
</dbReference>
<accession>A0A6J0JR69</accession>
<dbReference type="InterPro" id="IPR050796">
    <property type="entry name" value="SCF_F-box_component"/>
</dbReference>
<dbReference type="InterPro" id="IPR017451">
    <property type="entry name" value="F-box-assoc_interact_dom"/>
</dbReference>
<dbReference type="InterPro" id="IPR001810">
    <property type="entry name" value="F-box_dom"/>
</dbReference>
<dbReference type="CDD" id="cd22157">
    <property type="entry name" value="F-box_AtFBW1-like"/>
    <property type="match status" value="1"/>
</dbReference>
<evidence type="ECO:0000313" key="3">
    <source>
        <dbReference type="Proteomes" id="UP000504610"/>
    </source>
</evidence>
<dbReference type="InterPro" id="IPR006527">
    <property type="entry name" value="F-box-assoc_dom_typ1"/>
</dbReference>
<feature type="compositionally biased region" description="Polar residues" evidence="1">
    <location>
        <begin position="14"/>
        <end position="24"/>
    </location>
</feature>
<dbReference type="SUPFAM" id="SSF81383">
    <property type="entry name" value="F-box domain"/>
    <property type="match status" value="1"/>
</dbReference>
<feature type="region of interest" description="Disordered" evidence="1">
    <location>
        <begin position="1"/>
        <end position="81"/>
    </location>
</feature>
<proteinExistence type="predicted"/>
<reference evidence="4" key="2">
    <citation type="submission" date="2025-08" db="UniProtKB">
        <authorList>
            <consortium name="RefSeq"/>
        </authorList>
    </citation>
    <scope>IDENTIFICATION</scope>
    <source>
        <tissue evidence="4">Leaf</tissue>
    </source>
</reference>
<dbReference type="InterPro" id="IPR036047">
    <property type="entry name" value="F-box-like_dom_sf"/>
</dbReference>
<dbReference type="Pfam" id="PF07734">
    <property type="entry name" value="FBA_1"/>
    <property type="match status" value="1"/>
</dbReference>
<dbReference type="SMART" id="SM00256">
    <property type="entry name" value="FBOX"/>
    <property type="match status" value="1"/>
</dbReference>
<dbReference type="GeneID" id="108809908"/>
<feature type="domain" description="F-box" evidence="2">
    <location>
        <begin position="266"/>
        <end position="305"/>
    </location>
</feature>
<dbReference type="Pfam" id="PF00646">
    <property type="entry name" value="F-box"/>
    <property type="match status" value="1"/>
</dbReference>
<gene>
    <name evidence="4" type="primary">LOC108809908</name>
</gene>
<dbReference type="AlphaFoldDB" id="A0A6J0JR69"/>
<dbReference type="PANTHER" id="PTHR31672:SF13">
    <property type="entry name" value="F-BOX PROTEIN CPR30-LIKE"/>
    <property type="match status" value="1"/>
</dbReference>
<dbReference type="KEGG" id="rsz:108809908"/>
<feature type="compositionally biased region" description="Polar residues" evidence="1">
    <location>
        <begin position="31"/>
        <end position="41"/>
    </location>
</feature>
<reference evidence="3" key="1">
    <citation type="journal article" date="2019" name="Database">
        <title>The radish genome database (RadishGD): an integrated information resource for radish genomics.</title>
        <authorList>
            <person name="Yu H.J."/>
            <person name="Baek S."/>
            <person name="Lee Y.J."/>
            <person name="Cho A."/>
            <person name="Mun J.H."/>
        </authorList>
    </citation>
    <scope>NUCLEOTIDE SEQUENCE [LARGE SCALE GENOMIC DNA]</scope>
    <source>
        <strain evidence="3">cv. WK10039</strain>
    </source>
</reference>